<dbReference type="RefSeq" id="WP_094264373.1">
    <property type="nucleotide sequence ID" value="NZ_NOWF01000005.1"/>
</dbReference>
<name>A0A235B5X8_9BACL</name>
<dbReference type="InterPro" id="IPR052552">
    <property type="entry name" value="YeaO-like"/>
</dbReference>
<dbReference type="Pfam" id="PF22752">
    <property type="entry name" value="DUF488-N3i"/>
    <property type="match status" value="1"/>
</dbReference>
<dbReference type="EMBL" id="NOWF01000005">
    <property type="protein sequence ID" value="OYD07703.1"/>
    <property type="molecule type" value="Genomic_DNA"/>
</dbReference>
<dbReference type="OrthoDB" id="9790745at2"/>
<sequence length="129" mass="14665">MEIRVKRVYEAPGDEDGIRVLVDRLWPRGLSKEKARVDLWVKGLAPSEQLRKRFHKDGDFASFAEDYRNEVNPRALEELLEKTGNGPVTLLYASKNKAENNAQVLKQLLKECASRRLSDAAGGDQNRNQ</sequence>
<organism evidence="1 2">
    <name type="scientific">Paludifilum halophilum</name>
    <dbReference type="NCBI Taxonomy" id="1642702"/>
    <lineage>
        <taxon>Bacteria</taxon>
        <taxon>Bacillati</taxon>
        <taxon>Bacillota</taxon>
        <taxon>Bacilli</taxon>
        <taxon>Bacillales</taxon>
        <taxon>Thermoactinomycetaceae</taxon>
        <taxon>Paludifilum</taxon>
    </lineage>
</organism>
<reference evidence="1 2" key="1">
    <citation type="submission" date="2017-07" db="EMBL/GenBank/DDBJ databases">
        <title>The genome sequence of Paludifilum halophilum highlights mechanisms for microbial adaptation to high salt environemnts.</title>
        <authorList>
            <person name="Belbahri L."/>
        </authorList>
    </citation>
    <scope>NUCLEOTIDE SEQUENCE [LARGE SCALE GENOMIC DNA]</scope>
    <source>
        <strain evidence="1 2">DSM 102817</strain>
    </source>
</reference>
<dbReference type="Proteomes" id="UP000215459">
    <property type="component" value="Unassembled WGS sequence"/>
</dbReference>
<proteinExistence type="predicted"/>
<dbReference type="PANTHER" id="PTHR36849:SF1">
    <property type="entry name" value="CYTOPLASMIC PROTEIN"/>
    <property type="match status" value="1"/>
</dbReference>
<dbReference type="PANTHER" id="PTHR36849">
    <property type="entry name" value="CYTOPLASMIC PROTEIN-RELATED"/>
    <property type="match status" value="1"/>
</dbReference>
<dbReference type="AlphaFoldDB" id="A0A235B5X8"/>
<evidence type="ECO:0000313" key="1">
    <source>
        <dbReference type="EMBL" id="OYD07703.1"/>
    </source>
</evidence>
<gene>
    <name evidence="1" type="ORF">CHM34_09510</name>
</gene>
<protein>
    <recommendedName>
        <fullName evidence="3">MarR family transcriptional regulator</fullName>
    </recommendedName>
</protein>
<keyword evidence="2" id="KW-1185">Reference proteome</keyword>
<evidence type="ECO:0008006" key="3">
    <source>
        <dbReference type="Google" id="ProtNLM"/>
    </source>
</evidence>
<comment type="caution">
    <text evidence="1">The sequence shown here is derived from an EMBL/GenBank/DDBJ whole genome shotgun (WGS) entry which is preliminary data.</text>
</comment>
<evidence type="ECO:0000313" key="2">
    <source>
        <dbReference type="Proteomes" id="UP000215459"/>
    </source>
</evidence>
<accession>A0A235B5X8</accession>